<comment type="caution">
    <text evidence="2">The sequence shown here is derived from an EMBL/GenBank/DDBJ whole genome shotgun (WGS) entry which is preliminary data.</text>
</comment>
<dbReference type="CDD" id="cd00093">
    <property type="entry name" value="HTH_XRE"/>
    <property type="match status" value="1"/>
</dbReference>
<organism evidence="2 3">
    <name type="scientific">Blautia intestinihominis</name>
    <dbReference type="NCBI Taxonomy" id="3133152"/>
    <lineage>
        <taxon>Bacteria</taxon>
        <taxon>Bacillati</taxon>
        <taxon>Bacillota</taxon>
        <taxon>Clostridia</taxon>
        <taxon>Lachnospirales</taxon>
        <taxon>Lachnospiraceae</taxon>
        <taxon>Blautia</taxon>
    </lineage>
</organism>
<dbReference type="Pfam" id="PF01381">
    <property type="entry name" value="HTH_3"/>
    <property type="match status" value="1"/>
</dbReference>
<dbReference type="SUPFAM" id="SSF47413">
    <property type="entry name" value="lambda repressor-like DNA-binding domains"/>
    <property type="match status" value="1"/>
</dbReference>
<dbReference type="RefSeq" id="WP_349077875.1">
    <property type="nucleotide sequence ID" value="NZ_JBBMEI010000018.1"/>
</dbReference>
<dbReference type="EMBL" id="JBBMEI010000018">
    <property type="protein sequence ID" value="MEQ2358141.1"/>
    <property type="molecule type" value="Genomic_DNA"/>
</dbReference>
<keyword evidence="3" id="KW-1185">Reference proteome</keyword>
<dbReference type="Gene3D" id="1.10.260.40">
    <property type="entry name" value="lambda repressor-like DNA-binding domains"/>
    <property type="match status" value="1"/>
</dbReference>
<name>A0ABV1AL58_9FIRM</name>
<dbReference type="InterPro" id="IPR010982">
    <property type="entry name" value="Lambda_DNA-bd_dom_sf"/>
</dbReference>
<proteinExistence type="predicted"/>
<evidence type="ECO:0000313" key="3">
    <source>
        <dbReference type="Proteomes" id="UP001446032"/>
    </source>
</evidence>
<evidence type="ECO:0000313" key="2">
    <source>
        <dbReference type="EMBL" id="MEQ2358141.1"/>
    </source>
</evidence>
<dbReference type="PROSITE" id="PS50943">
    <property type="entry name" value="HTH_CROC1"/>
    <property type="match status" value="1"/>
</dbReference>
<reference evidence="2 3" key="1">
    <citation type="submission" date="2024-03" db="EMBL/GenBank/DDBJ databases">
        <title>Human intestinal bacterial collection.</title>
        <authorList>
            <person name="Pauvert C."/>
            <person name="Hitch T.C.A."/>
            <person name="Clavel T."/>
        </authorList>
    </citation>
    <scope>NUCLEOTIDE SEQUENCE [LARGE SCALE GENOMIC DNA]</scope>
    <source>
        <strain evidence="2 3">CLA-AA-H95</strain>
    </source>
</reference>
<feature type="domain" description="HTH cro/C1-type" evidence="1">
    <location>
        <begin position="7"/>
        <end position="59"/>
    </location>
</feature>
<gene>
    <name evidence="2" type="ORF">WMO75_07310</name>
</gene>
<protein>
    <submittedName>
        <fullName evidence="2">Helix-turn-helix transcriptional regulator</fullName>
    </submittedName>
</protein>
<evidence type="ECO:0000259" key="1">
    <source>
        <dbReference type="PROSITE" id="PS50943"/>
    </source>
</evidence>
<sequence>MMFHEELRKSLDEMNCTQKELAEAGNLPASTVNRYVSGKRVPEQRSEQLEKILDGLQILSNRKKYTGFSRENFYKILEKQLEITSFDYERFRKNLNMLIDTLEIKVSKMTKELYYEPSYIQRIKSGQRRPADPEDFAGKVAAYILEHHIADRTGIRQLLGVEKDKIRNDEEAVKALEEWLCTGEDPLVDPTDIFLRKIDEFDLNECLHKIDKSGESYVTLPFTTRKIYYGKEGMMKAEMNFIRLTLASESMEPSIHYSDMPVENIFGNPEFCNRWIEGIMLLQKKGLKLVVIHNMSRSLHELLLGMEKWIPVYMAGQMESYCLYQSRRNNFCNGIRVSGAVALREGAVRGFDEDSKYYVTEKKEEVAYYNKQIRNLISRANVLMKVYREENKQEFSRFLLEDQKEQGKRRNILPSLPLYTMSEATLDEIISENYFSSEFIRELKYYYLNQKTRVEDILKHSEMENEVAVQEETNIQFCFIPLAGIFGGQELWYSADLYKKHLEETRNFAASHTNYILIENSAPKFRNLQVSIMDENWIMLSKTKNPTIHFVIQEPKLCKTVWKMIEKRKAKESRE</sequence>
<dbReference type="Proteomes" id="UP001446032">
    <property type="component" value="Unassembled WGS sequence"/>
</dbReference>
<accession>A0ABV1AL58</accession>
<dbReference type="InterPro" id="IPR001387">
    <property type="entry name" value="Cro/C1-type_HTH"/>
</dbReference>